<reference evidence="1" key="2">
    <citation type="submission" date="2023-01" db="EMBL/GenBank/DDBJ databases">
        <title>Draft genome sequence of Litoribrevibacter albus strain NBRC 110071.</title>
        <authorList>
            <person name="Sun Q."/>
            <person name="Mori K."/>
        </authorList>
    </citation>
    <scope>NUCLEOTIDE SEQUENCE</scope>
    <source>
        <strain evidence="1">NBRC 110071</strain>
    </source>
</reference>
<keyword evidence="2" id="KW-1185">Reference proteome</keyword>
<dbReference type="Proteomes" id="UP001161389">
    <property type="component" value="Unassembled WGS sequence"/>
</dbReference>
<dbReference type="AlphaFoldDB" id="A0AA37S957"/>
<protein>
    <submittedName>
        <fullName evidence="1">Uncharacterized protein</fullName>
    </submittedName>
</protein>
<reference evidence="1" key="1">
    <citation type="journal article" date="2014" name="Int. J. Syst. Evol. Microbiol.">
        <title>Complete genome sequence of Corynebacterium casei LMG S-19264T (=DSM 44701T), isolated from a smear-ripened cheese.</title>
        <authorList>
            <consortium name="US DOE Joint Genome Institute (JGI-PGF)"/>
            <person name="Walter F."/>
            <person name="Albersmeier A."/>
            <person name="Kalinowski J."/>
            <person name="Ruckert C."/>
        </authorList>
    </citation>
    <scope>NUCLEOTIDE SEQUENCE</scope>
    <source>
        <strain evidence="1">NBRC 110071</strain>
    </source>
</reference>
<sequence length="56" mass="6791">MDDYCEVSGCEYCQKLPVSDYYGSRLCDDCIKMEETTDWDQYEEDKRQRIAEQNEY</sequence>
<organism evidence="1 2">
    <name type="scientific">Litoribrevibacter albus</name>
    <dbReference type="NCBI Taxonomy" id="1473156"/>
    <lineage>
        <taxon>Bacteria</taxon>
        <taxon>Pseudomonadati</taxon>
        <taxon>Pseudomonadota</taxon>
        <taxon>Gammaproteobacteria</taxon>
        <taxon>Oceanospirillales</taxon>
        <taxon>Oceanospirillaceae</taxon>
        <taxon>Litoribrevibacter</taxon>
    </lineage>
</organism>
<accession>A0AA37S957</accession>
<comment type="caution">
    <text evidence="1">The sequence shown here is derived from an EMBL/GenBank/DDBJ whole genome shotgun (WGS) entry which is preliminary data.</text>
</comment>
<evidence type="ECO:0000313" key="2">
    <source>
        <dbReference type="Proteomes" id="UP001161389"/>
    </source>
</evidence>
<proteinExistence type="predicted"/>
<gene>
    <name evidence="1" type="ORF">GCM10007876_21210</name>
</gene>
<name>A0AA37S957_9GAMM</name>
<dbReference type="EMBL" id="BSNM01000014">
    <property type="protein sequence ID" value="GLQ31642.1"/>
    <property type="molecule type" value="Genomic_DNA"/>
</dbReference>
<dbReference type="RefSeq" id="WP_284381324.1">
    <property type="nucleotide sequence ID" value="NZ_BSNM01000014.1"/>
</dbReference>
<evidence type="ECO:0000313" key="1">
    <source>
        <dbReference type="EMBL" id="GLQ31642.1"/>
    </source>
</evidence>